<evidence type="ECO:0000313" key="1">
    <source>
        <dbReference type="EMBL" id="LAB18538.1"/>
    </source>
</evidence>
<proteinExistence type="predicted"/>
<sequence>MLHPAPKLQATGEQALCKLSECLIFPTFGKICCLILFNLAAKGPQSNKRKIQGAECFELQPVTSAFSANIGDWSSGGQLRHGSFHEDKLLILLSPFMSARGFFSPMYFQEVVYTHLDGWAGSSSLERSFHIAVFLTVLTDTPEGASGNLCT</sequence>
<dbReference type="EMBL" id="IACM01005179">
    <property type="protein sequence ID" value="LAB18529.1"/>
    <property type="molecule type" value="Transcribed_RNA"/>
</dbReference>
<protein>
    <submittedName>
        <fullName evidence="1">Uncharacterized protein</fullName>
    </submittedName>
</protein>
<accession>A0A2D4LCA6</accession>
<dbReference type="AlphaFoldDB" id="A0A2D4LCA6"/>
<reference evidence="1" key="2">
    <citation type="submission" date="2017-11" db="EMBL/GenBank/DDBJ databases">
        <title>Coralsnake Venomics: Analyses of Venom Gland Transcriptomes and Proteomes of Six Brazilian Taxa.</title>
        <authorList>
            <person name="Aird S.D."/>
            <person name="Jorge da Silva N."/>
            <person name="Qiu L."/>
            <person name="Villar-Briones A."/>
            <person name="Aparecida-Saddi V."/>
            <person name="Campos-Telles M.P."/>
            <person name="Grau M."/>
            <person name="Mikheyev A.S."/>
        </authorList>
    </citation>
    <scope>NUCLEOTIDE SEQUENCE</scope>
    <source>
        <tissue evidence="1">Venom_gland</tissue>
    </source>
</reference>
<dbReference type="EMBL" id="IACM01005182">
    <property type="protein sequence ID" value="LAB18538.1"/>
    <property type="molecule type" value="Transcribed_RNA"/>
</dbReference>
<organism evidence="1">
    <name type="scientific">Micrurus spixii</name>
    <name type="common">Amazon coral snake</name>
    <dbReference type="NCBI Taxonomy" id="129469"/>
    <lineage>
        <taxon>Eukaryota</taxon>
        <taxon>Metazoa</taxon>
        <taxon>Chordata</taxon>
        <taxon>Craniata</taxon>
        <taxon>Vertebrata</taxon>
        <taxon>Euteleostomi</taxon>
        <taxon>Lepidosauria</taxon>
        <taxon>Squamata</taxon>
        <taxon>Bifurcata</taxon>
        <taxon>Unidentata</taxon>
        <taxon>Episquamata</taxon>
        <taxon>Toxicofera</taxon>
        <taxon>Serpentes</taxon>
        <taxon>Colubroidea</taxon>
        <taxon>Elapidae</taxon>
        <taxon>Elapinae</taxon>
        <taxon>Micrurus</taxon>
    </lineage>
</organism>
<name>A0A2D4LCA6_9SAUR</name>
<reference evidence="1" key="1">
    <citation type="submission" date="2017-07" db="EMBL/GenBank/DDBJ databases">
        <authorList>
            <person name="Mikheyev A."/>
            <person name="Grau M."/>
        </authorList>
    </citation>
    <scope>NUCLEOTIDE SEQUENCE</scope>
    <source>
        <tissue evidence="1">Venom_gland</tissue>
    </source>
</reference>